<protein>
    <submittedName>
        <fullName evidence="1">Uncharacterized protein</fullName>
    </submittedName>
</protein>
<evidence type="ECO:0000313" key="1">
    <source>
        <dbReference type="EMBL" id="ETI55706.1"/>
    </source>
</evidence>
<dbReference type="HOGENOM" id="CLU_2255493_0_0_1"/>
<name>V9FXB4_PHYNI</name>
<keyword evidence="2" id="KW-1185">Reference proteome</keyword>
<proteinExistence type="predicted"/>
<comment type="caution">
    <text evidence="1">The sequence shown here is derived from an EMBL/GenBank/DDBJ whole genome shotgun (WGS) entry which is preliminary data.</text>
</comment>
<reference evidence="1 2" key="1">
    <citation type="submission" date="2013-11" db="EMBL/GenBank/DDBJ databases">
        <title>The Genome Sequence of Phytophthora parasitica P1569.</title>
        <authorList>
            <consortium name="The Broad Institute Genomics Platform"/>
            <person name="Russ C."/>
            <person name="Tyler B."/>
            <person name="Panabieres F."/>
            <person name="Shan W."/>
            <person name="Tripathy S."/>
            <person name="Grunwald N."/>
            <person name="Machado M."/>
            <person name="Johnson C.S."/>
            <person name="Arredondo F."/>
            <person name="Hong C."/>
            <person name="Coffey M."/>
            <person name="Young S.K."/>
            <person name="Zeng Q."/>
            <person name="Gargeya S."/>
            <person name="Fitzgerald M."/>
            <person name="Abouelleil A."/>
            <person name="Alvarado L."/>
            <person name="Chapman S.B."/>
            <person name="Gainer-Dewar J."/>
            <person name="Goldberg J."/>
            <person name="Griggs A."/>
            <person name="Gujja S."/>
            <person name="Hansen M."/>
            <person name="Howarth C."/>
            <person name="Imamovic A."/>
            <person name="Ireland A."/>
            <person name="Larimer J."/>
            <person name="McCowan C."/>
            <person name="Murphy C."/>
            <person name="Pearson M."/>
            <person name="Poon T.W."/>
            <person name="Priest M."/>
            <person name="Roberts A."/>
            <person name="Saif S."/>
            <person name="Shea T."/>
            <person name="Sykes S."/>
            <person name="Wortman J."/>
            <person name="Nusbaum C."/>
            <person name="Birren B."/>
        </authorList>
    </citation>
    <scope>NUCLEOTIDE SEQUENCE [LARGE SCALE GENOMIC DNA]</scope>
    <source>
        <strain evidence="1 2">P1569</strain>
    </source>
</reference>
<organism evidence="1 2">
    <name type="scientific">Phytophthora nicotianae P1569</name>
    <dbReference type="NCBI Taxonomy" id="1317065"/>
    <lineage>
        <taxon>Eukaryota</taxon>
        <taxon>Sar</taxon>
        <taxon>Stramenopiles</taxon>
        <taxon>Oomycota</taxon>
        <taxon>Peronosporomycetes</taxon>
        <taxon>Peronosporales</taxon>
        <taxon>Peronosporaceae</taxon>
        <taxon>Phytophthora</taxon>
    </lineage>
</organism>
<gene>
    <name evidence="1" type="ORF">F443_01652</name>
</gene>
<accession>V9FXB4</accession>
<sequence>MRSCHCYYNRLHTLAPNATHSCAYSWVMWIDVSFDLAAVSTPDLEVRLAVLQSCFHCEQASIRKRGSSGLGATPGLLEARILAAPLEIFHLLRFPVAPSSPFRG</sequence>
<dbReference type="AlphaFoldDB" id="V9FXB4"/>
<evidence type="ECO:0000313" key="2">
    <source>
        <dbReference type="Proteomes" id="UP000018721"/>
    </source>
</evidence>
<dbReference type="EMBL" id="ANIZ01000270">
    <property type="protein sequence ID" value="ETI55706.1"/>
    <property type="molecule type" value="Genomic_DNA"/>
</dbReference>
<dbReference type="Proteomes" id="UP000018721">
    <property type="component" value="Unassembled WGS sequence"/>
</dbReference>